<dbReference type="InterPro" id="IPR024530">
    <property type="entry name" value="QSregVF_b"/>
</dbReference>
<dbReference type="Pfam" id="PF00929">
    <property type="entry name" value="RNase_T"/>
    <property type="match status" value="1"/>
</dbReference>
<evidence type="ECO:0000313" key="2">
    <source>
        <dbReference type="EMBL" id="KKM92233.1"/>
    </source>
</evidence>
<dbReference type="GO" id="GO:0008408">
    <property type="term" value="F:3'-5' exonuclease activity"/>
    <property type="evidence" value="ECO:0007669"/>
    <property type="project" value="TreeGrafter"/>
</dbReference>
<dbReference type="Pfam" id="PF12843">
    <property type="entry name" value="QSregVF_b"/>
    <property type="match status" value="1"/>
</dbReference>
<dbReference type="NCBIfam" id="TIGR00573">
    <property type="entry name" value="dnaq"/>
    <property type="match status" value="1"/>
</dbReference>
<name>A0A0F9LFE5_9ZZZZ</name>
<sequence>MAKRPIYYDTETTGLSSQKDRIIEIGAFDPVQNRTFEELINPNTPIPETSSNICNITDDMVKDAPTFDIIGKKFIEFCGSDTILIAHNNDSFDKPFLDAEFNRADLKMPAWPFIDSLKWARKYRSDLPKHSLQYLREMYNIEANQAHRALNDVVVLYKVFEKMIDDLDIETVLKLLNAQKSDLVEYMPFGKHQGKKLSEVPRGYIKWLQENEALNKPQNANLKKSFEKLNLLSKL</sequence>
<dbReference type="Gene3D" id="3.30.420.10">
    <property type="entry name" value="Ribonuclease H-like superfamily/Ribonuclease H"/>
    <property type="match status" value="1"/>
</dbReference>
<dbReference type="InterPro" id="IPR006054">
    <property type="entry name" value="DnaQ"/>
</dbReference>
<accession>A0A0F9LFE5</accession>
<feature type="domain" description="Exonuclease" evidence="1">
    <location>
        <begin position="4"/>
        <end position="169"/>
    </location>
</feature>
<dbReference type="NCBIfam" id="NF004963">
    <property type="entry name" value="PRK06309.1"/>
    <property type="match status" value="1"/>
</dbReference>
<protein>
    <recommendedName>
        <fullName evidence="1">Exonuclease domain-containing protein</fullName>
    </recommendedName>
</protein>
<dbReference type="InterPro" id="IPR013520">
    <property type="entry name" value="Ribonucl_H"/>
</dbReference>
<dbReference type="PANTHER" id="PTHR30231:SF41">
    <property type="entry name" value="DNA POLYMERASE III SUBUNIT EPSILON"/>
    <property type="match status" value="1"/>
</dbReference>
<dbReference type="FunFam" id="3.30.420.10:FF:000045">
    <property type="entry name" value="3'-5' exonuclease DinG"/>
    <property type="match status" value="1"/>
</dbReference>
<dbReference type="GO" id="GO:0003677">
    <property type="term" value="F:DNA binding"/>
    <property type="evidence" value="ECO:0007669"/>
    <property type="project" value="InterPro"/>
</dbReference>
<comment type="caution">
    <text evidence="2">The sequence shown here is derived from an EMBL/GenBank/DDBJ whole genome shotgun (WGS) entry which is preliminary data.</text>
</comment>
<dbReference type="SUPFAM" id="SSF53098">
    <property type="entry name" value="Ribonuclease H-like"/>
    <property type="match status" value="1"/>
</dbReference>
<gene>
    <name evidence="2" type="ORF">LCGC14_1220490</name>
</gene>
<dbReference type="AlphaFoldDB" id="A0A0F9LFE5"/>
<organism evidence="2">
    <name type="scientific">marine sediment metagenome</name>
    <dbReference type="NCBI Taxonomy" id="412755"/>
    <lineage>
        <taxon>unclassified sequences</taxon>
        <taxon>metagenomes</taxon>
        <taxon>ecological metagenomes</taxon>
    </lineage>
</organism>
<proteinExistence type="predicted"/>
<dbReference type="CDD" id="cd06127">
    <property type="entry name" value="DEDDh"/>
    <property type="match status" value="1"/>
</dbReference>
<dbReference type="GO" id="GO:0003887">
    <property type="term" value="F:DNA-directed DNA polymerase activity"/>
    <property type="evidence" value="ECO:0007669"/>
    <property type="project" value="InterPro"/>
</dbReference>
<dbReference type="GO" id="GO:0005829">
    <property type="term" value="C:cytosol"/>
    <property type="evidence" value="ECO:0007669"/>
    <property type="project" value="TreeGrafter"/>
</dbReference>
<dbReference type="PANTHER" id="PTHR30231">
    <property type="entry name" value="DNA POLYMERASE III SUBUNIT EPSILON"/>
    <property type="match status" value="1"/>
</dbReference>
<reference evidence="2" key="1">
    <citation type="journal article" date="2015" name="Nature">
        <title>Complex archaea that bridge the gap between prokaryotes and eukaryotes.</title>
        <authorList>
            <person name="Spang A."/>
            <person name="Saw J.H."/>
            <person name="Jorgensen S.L."/>
            <person name="Zaremba-Niedzwiedzka K."/>
            <person name="Martijn J."/>
            <person name="Lind A.E."/>
            <person name="van Eijk R."/>
            <person name="Schleper C."/>
            <person name="Guy L."/>
            <person name="Ettema T.J."/>
        </authorList>
    </citation>
    <scope>NUCLEOTIDE SEQUENCE</scope>
</reference>
<dbReference type="EMBL" id="LAZR01006420">
    <property type="protein sequence ID" value="KKM92233.1"/>
    <property type="molecule type" value="Genomic_DNA"/>
</dbReference>
<dbReference type="GO" id="GO:0045004">
    <property type="term" value="P:DNA replication proofreading"/>
    <property type="evidence" value="ECO:0007669"/>
    <property type="project" value="TreeGrafter"/>
</dbReference>
<evidence type="ECO:0000259" key="1">
    <source>
        <dbReference type="SMART" id="SM00479"/>
    </source>
</evidence>
<dbReference type="SMART" id="SM00479">
    <property type="entry name" value="EXOIII"/>
    <property type="match status" value="1"/>
</dbReference>
<dbReference type="InterPro" id="IPR036397">
    <property type="entry name" value="RNaseH_sf"/>
</dbReference>
<dbReference type="InterPro" id="IPR012337">
    <property type="entry name" value="RNaseH-like_sf"/>
</dbReference>